<dbReference type="InterPro" id="IPR006568">
    <property type="entry name" value="PSP_pro-rich"/>
</dbReference>
<dbReference type="GO" id="GO:0008270">
    <property type="term" value="F:zinc ion binding"/>
    <property type="evidence" value="ECO:0007669"/>
    <property type="project" value="UniProtKB-KW"/>
</dbReference>
<dbReference type="SMART" id="SM00581">
    <property type="entry name" value="PSP"/>
    <property type="match status" value="1"/>
</dbReference>
<dbReference type="GO" id="GO:0071013">
    <property type="term" value="C:catalytic step 2 spliceosome"/>
    <property type="evidence" value="ECO:0007669"/>
    <property type="project" value="TreeGrafter"/>
</dbReference>
<proteinExistence type="predicted"/>
<feature type="domain" description="PSP proline-rich" evidence="7">
    <location>
        <begin position="156"/>
        <end position="208"/>
    </location>
</feature>
<accession>A0A9N8YUX3</accession>
<evidence type="ECO:0000313" key="9">
    <source>
        <dbReference type="Proteomes" id="UP000789831"/>
    </source>
</evidence>
<dbReference type="GO" id="GO:0003723">
    <property type="term" value="F:RNA binding"/>
    <property type="evidence" value="ECO:0007669"/>
    <property type="project" value="TreeGrafter"/>
</dbReference>
<dbReference type="Proteomes" id="UP000789831">
    <property type="component" value="Unassembled WGS sequence"/>
</dbReference>
<protein>
    <submittedName>
        <fullName evidence="8">4540_t:CDS:1</fullName>
    </submittedName>
</protein>
<dbReference type="AlphaFoldDB" id="A0A9N8YUX3"/>
<keyword evidence="3" id="KW-0863">Zinc-finger</keyword>
<evidence type="ECO:0000313" key="8">
    <source>
        <dbReference type="EMBL" id="CAG8457381.1"/>
    </source>
</evidence>
<dbReference type="PANTHER" id="PTHR13316:SF0">
    <property type="entry name" value="ZINC FINGER CCHC DOMAIN-CONTAINING PROTEIN 8"/>
    <property type="match status" value="1"/>
</dbReference>
<feature type="region of interest" description="Disordered" evidence="6">
    <location>
        <begin position="369"/>
        <end position="402"/>
    </location>
</feature>
<dbReference type="InterPro" id="IPR052115">
    <property type="entry name" value="NEXT_complex_subunit_ZCCHC8"/>
</dbReference>
<sequence>MTKSTSNASRFSPYQSILPRKKEPEIICEKSVKNIKPPFILEKNQTTRTFPEEISEIPEYERATDIVIGSVKKVDPLDVNSKTEINNISKDSDNGKKCFNCGSTYHKFQMCPLPKDIKTIEINREKYEEENPSDNNNNSNTQFTRYYLEIKKQSLIESFVPGVISDTLKNALGILDSGEEPPYYCNMRIFGYPPGYLGYETGQDPLQELKNLRKYNDSWDVSLMKVYGVDEEFKIAIAFDQSKIDNASSSQNLLSSDKKDEQNLLSDKEEGELDEDNDEDRNNFLSCQNSSRIKNVPLVEYPGLNSKTYSKVDTTSISYWNFLLQLQNLSQMNTFFDGNSMFHYHNTEPLPPGVEPSFRESRNLALPVSKTADISSKNKTSQSQIEKDNIESGEDSDMHLSD</sequence>
<feature type="compositionally biased region" description="Polar residues" evidence="6">
    <location>
        <begin position="372"/>
        <end position="384"/>
    </location>
</feature>
<comment type="subcellular location">
    <subcellularLocation>
        <location evidence="1">Nucleus</location>
    </subcellularLocation>
</comment>
<dbReference type="PANTHER" id="PTHR13316">
    <property type="entry name" value="ZINC FINGER, CCHC DOMAIN CONTAINING 8"/>
    <property type="match status" value="1"/>
</dbReference>
<evidence type="ECO:0000259" key="7">
    <source>
        <dbReference type="SMART" id="SM00581"/>
    </source>
</evidence>
<keyword evidence="2" id="KW-0479">Metal-binding</keyword>
<name>A0A9N8YUX3_9GLOM</name>
<evidence type="ECO:0000256" key="1">
    <source>
        <dbReference type="ARBA" id="ARBA00004123"/>
    </source>
</evidence>
<evidence type="ECO:0000256" key="2">
    <source>
        <dbReference type="ARBA" id="ARBA00022723"/>
    </source>
</evidence>
<keyword evidence="4" id="KW-0862">Zinc</keyword>
<reference evidence="8" key="1">
    <citation type="submission" date="2021-06" db="EMBL/GenBank/DDBJ databases">
        <authorList>
            <person name="Kallberg Y."/>
            <person name="Tangrot J."/>
            <person name="Rosling A."/>
        </authorList>
    </citation>
    <scope>NUCLEOTIDE SEQUENCE</scope>
    <source>
        <strain evidence="8">MT106</strain>
    </source>
</reference>
<evidence type="ECO:0000256" key="3">
    <source>
        <dbReference type="ARBA" id="ARBA00022771"/>
    </source>
</evidence>
<evidence type="ECO:0000256" key="4">
    <source>
        <dbReference type="ARBA" id="ARBA00022833"/>
    </source>
</evidence>
<dbReference type="Pfam" id="PF04046">
    <property type="entry name" value="PSP"/>
    <property type="match status" value="1"/>
</dbReference>
<keyword evidence="9" id="KW-1185">Reference proteome</keyword>
<dbReference type="EMBL" id="CAJVPL010000161">
    <property type="protein sequence ID" value="CAG8457381.1"/>
    <property type="molecule type" value="Genomic_DNA"/>
</dbReference>
<comment type="caution">
    <text evidence="8">The sequence shown here is derived from an EMBL/GenBank/DDBJ whole genome shotgun (WGS) entry which is preliminary data.</text>
</comment>
<gene>
    <name evidence="8" type="ORF">AGERDE_LOCUS2071</name>
</gene>
<evidence type="ECO:0000256" key="6">
    <source>
        <dbReference type="SAM" id="MobiDB-lite"/>
    </source>
</evidence>
<organism evidence="8 9">
    <name type="scientific">Ambispora gerdemannii</name>
    <dbReference type="NCBI Taxonomy" id="144530"/>
    <lineage>
        <taxon>Eukaryota</taxon>
        <taxon>Fungi</taxon>
        <taxon>Fungi incertae sedis</taxon>
        <taxon>Mucoromycota</taxon>
        <taxon>Glomeromycotina</taxon>
        <taxon>Glomeromycetes</taxon>
        <taxon>Archaeosporales</taxon>
        <taxon>Ambisporaceae</taxon>
        <taxon>Ambispora</taxon>
    </lineage>
</organism>
<evidence type="ECO:0000256" key="5">
    <source>
        <dbReference type="ARBA" id="ARBA00023242"/>
    </source>
</evidence>
<feature type="compositionally biased region" description="Basic and acidic residues" evidence="6">
    <location>
        <begin position="385"/>
        <end position="402"/>
    </location>
</feature>
<dbReference type="OrthoDB" id="8026949at2759"/>
<keyword evidence="5" id="KW-0539">Nucleus</keyword>